<accession>A0A4S2L5K6</accession>
<dbReference type="AlphaFoldDB" id="A0A4S2L5K6"/>
<gene>
    <name evidence="1" type="ORF">CRM22_010290</name>
</gene>
<organism evidence="1 2">
    <name type="scientific">Opisthorchis felineus</name>
    <dbReference type="NCBI Taxonomy" id="147828"/>
    <lineage>
        <taxon>Eukaryota</taxon>
        <taxon>Metazoa</taxon>
        <taxon>Spiralia</taxon>
        <taxon>Lophotrochozoa</taxon>
        <taxon>Platyhelminthes</taxon>
        <taxon>Trematoda</taxon>
        <taxon>Digenea</taxon>
        <taxon>Opisthorchiida</taxon>
        <taxon>Opisthorchiata</taxon>
        <taxon>Opisthorchiidae</taxon>
        <taxon>Opisthorchis</taxon>
    </lineage>
</organism>
<name>A0A4S2L5K6_OPIFE</name>
<dbReference type="EMBL" id="SJOL01009762">
    <property type="protein sequence ID" value="TGZ55858.1"/>
    <property type="molecule type" value="Genomic_DNA"/>
</dbReference>
<protein>
    <submittedName>
        <fullName evidence="1">Uncharacterized protein</fullName>
    </submittedName>
</protein>
<dbReference type="Proteomes" id="UP000308267">
    <property type="component" value="Unassembled WGS sequence"/>
</dbReference>
<reference evidence="1 2" key="1">
    <citation type="journal article" date="2019" name="BMC Genomics">
        <title>New insights from Opisthorchis felineus genome: update on genomics of the epidemiologically important liver flukes.</title>
        <authorList>
            <person name="Ershov N.I."/>
            <person name="Mordvinov V.A."/>
            <person name="Prokhortchouk E.B."/>
            <person name="Pakharukova M.Y."/>
            <person name="Gunbin K.V."/>
            <person name="Ustyantsev K."/>
            <person name="Genaev M.A."/>
            <person name="Blinov A.G."/>
            <person name="Mazur A."/>
            <person name="Boulygina E."/>
            <person name="Tsygankova S."/>
            <person name="Khrameeva E."/>
            <person name="Chekanov N."/>
            <person name="Fan G."/>
            <person name="Xiao A."/>
            <person name="Zhang H."/>
            <person name="Xu X."/>
            <person name="Yang H."/>
            <person name="Solovyev V."/>
            <person name="Lee S.M."/>
            <person name="Liu X."/>
            <person name="Afonnikov D.A."/>
            <person name="Skryabin K.G."/>
        </authorList>
    </citation>
    <scope>NUCLEOTIDE SEQUENCE [LARGE SCALE GENOMIC DNA]</scope>
    <source>
        <strain evidence="1">AK-0245</strain>
        <tissue evidence="1">Whole organism</tissue>
    </source>
</reference>
<keyword evidence="2" id="KW-1185">Reference proteome</keyword>
<evidence type="ECO:0000313" key="1">
    <source>
        <dbReference type="EMBL" id="TGZ55858.1"/>
    </source>
</evidence>
<dbReference type="OrthoDB" id="6236174at2759"/>
<evidence type="ECO:0000313" key="2">
    <source>
        <dbReference type="Proteomes" id="UP000308267"/>
    </source>
</evidence>
<comment type="caution">
    <text evidence="1">The sequence shown here is derived from an EMBL/GenBank/DDBJ whole genome shotgun (WGS) entry which is preliminary data.</text>
</comment>
<sequence>MLSSWWPNSFVYNCWPGTDSVRKLVGCALMMMIMNQKRSEIAKRCFLASGPEFTKLTAHDPHYQQTVSTQYRLLFRASFLFVLAEYLGQRGTFLATQQMYPNIIDPILTHKNKCCQRGNAFISLCIENNWQGPDQVRHLLQCLPGFQLEPIIGFDFDAIPIRALEK</sequence>
<proteinExistence type="predicted"/>